<dbReference type="GO" id="GO:0003677">
    <property type="term" value="F:DNA binding"/>
    <property type="evidence" value="ECO:0007669"/>
    <property type="project" value="UniProtKB-KW"/>
</dbReference>
<dbReference type="PANTHER" id="PTHR43219">
    <property type="entry name" value="CRISPR-ASSOCIATED ENDONUCLEASE CAS1"/>
    <property type="match status" value="1"/>
</dbReference>
<dbReference type="CDD" id="cd09722">
    <property type="entry name" value="Cas1_I-B"/>
    <property type="match status" value="1"/>
</dbReference>
<keyword evidence="3 9" id="KW-0255">Endonuclease</keyword>
<sequence length="326" mass="38479">MEPVYIFSSGFLRRKNETLVLETEQGSKYIPVENVSEIKIFGEVDINKRALEFLTEKSIVVHFFNYYGYYVGTFYPREHLNSGYVILKQAEFYLNPAKRLNLAKKFVFGAIKNAINVLKSRNENLESEIKKIQEHLSLIDKCDSIEQLMAIEGNVKEIYYSCFDKILQGSDFVFERRTRQPPENELNAMISFGNSLLYTSVLSEIYKTHLDPRIGYLHTTNNRRFTLNLDVAEIFKPVIVDRLIFALVNRKQIKKNDFEPIVNGLVLKEKARQTFIRAFEDRLKETVYHRSLKRNVSYRSLIRMEIYKIEKHLMEDEEYKPYIFEG</sequence>
<evidence type="ECO:0000313" key="12">
    <source>
        <dbReference type="Proteomes" id="UP000006804"/>
    </source>
</evidence>
<comment type="similarity">
    <text evidence="9">Belongs to the CRISPR-associated endonuclease Cas1 family.</text>
</comment>
<dbReference type="RefSeq" id="WP_013932946.1">
    <property type="nucleotide sequence ID" value="NC_015707.1"/>
</dbReference>
<accession>F7YXE3</accession>
<dbReference type="GO" id="GO:0004520">
    <property type="term" value="F:DNA endonuclease activity"/>
    <property type="evidence" value="ECO:0007669"/>
    <property type="project" value="InterPro"/>
</dbReference>
<keyword evidence="6 9" id="KW-0051">Antiviral defense</keyword>
<dbReference type="Pfam" id="PF01867">
    <property type="entry name" value="Cas_Cas1"/>
    <property type="match status" value="1"/>
</dbReference>
<evidence type="ECO:0000256" key="6">
    <source>
        <dbReference type="ARBA" id="ARBA00023118"/>
    </source>
</evidence>
<evidence type="ECO:0000256" key="7">
    <source>
        <dbReference type="ARBA" id="ARBA00023125"/>
    </source>
</evidence>
<keyword evidence="1 9" id="KW-0540">Nuclease</keyword>
<proteinExistence type="inferred from homology"/>
<dbReference type="eggNOG" id="COG1518">
    <property type="taxonomic scope" value="Bacteria"/>
</dbReference>
<dbReference type="GO" id="GO:0016787">
    <property type="term" value="F:hydrolase activity"/>
    <property type="evidence" value="ECO:0007669"/>
    <property type="project" value="UniProtKB-KW"/>
</dbReference>
<feature type="binding site" evidence="9">
    <location>
        <position position="152"/>
    </location>
    <ligand>
        <name>Mn(2+)</name>
        <dbReference type="ChEBI" id="CHEBI:29035"/>
    </ligand>
</feature>
<dbReference type="GO" id="GO:0051607">
    <property type="term" value="P:defense response to virus"/>
    <property type="evidence" value="ECO:0007669"/>
    <property type="project" value="UniProtKB-UniRule"/>
</dbReference>
<dbReference type="GO" id="GO:0046872">
    <property type="term" value="F:metal ion binding"/>
    <property type="evidence" value="ECO:0007669"/>
    <property type="project" value="UniProtKB-UniRule"/>
</dbReference>
<dbReference type="OrthoDB" id="9803119at2"/>
<protein>
    <recommendedName>
        <fullName evidence="9">CRISPR-associated endonuclease Cas1</fullName>
        <ecNumber evidence="9">3.1.-.-</ecNumber>
    </recommendedName>
</protein>
<dbReference type="KEGG" id="tta:Theth_1691"/>
<keyword evidence="5 9" id="KW-0460">Magnesium</keyword>
<dbReference type="Gene3D" id="1.20.120.920">
    <property type="entry name" value="CRISPR-associated endonuclease Cas1, C-terminal domain"/>
    <property type="match status" value="1"/>
</dbReference>
<comment type="subunit">
    <text evidence="9">Homodimer, forms a heterotetramer with a Cas2 homodimer.</text>
</comment>
<feature type="binding site" evidence="9">
    <location>
        <position position="218"/>
    </location>
    <ligand>
        <name>Mn(2+)</name>
        <dbReference type="ChEBI" id="CHEBI:29035"/>
    </ligand>
</feature>
<dbReference type="PANTHER" id="PTHR43219:SF1">
    <property type="entry name" value="CRISPR-ASSOCIATED ENDONUCLEASE CAS1"/>
    <property type="match status" value="1"/>
</dbReference>
<keyword evidence="7 9" id="KW-0238">DNA-binding</keyword>
<name>F7YXE3_9THEM</name>
<dbReference type="Proteomes" id="UP000006804">
    <property type="component" value="Chromosome"/>
</dbReference>
<dbReference type="AlphaFoldDB" id="F7YXE3"/>
<evidence type="ECO:0000256" key="10">
    <source>
        <dbReference type="SAM" id="Coils"/>
    </source>
</evidence>
<evidence type="ECO:0000256" key="1">
    <source>
        <dbReference type="ARBA" id="ARBA00022722"/>
    </source>
</evidence>
<dbReference type="InterPro" id="IPR042211">
    <property type="entry name" value="CRISPR-assoc_Cas1_N"/>
</dbReference>
<dbReference type="STRING" id="688269.Theth_1691"/>
<dbReference type="HAMAP" id="MF_01470">
    <property type="entry name" value="Cas1"/>
    <property type="match status" value="1"/>
</dbReference>
<keyword evidence="10" id="KW-0175">Coiled coil</keyword>
<keyword evidence="12" id="KW-1185">Reference proteome</keyword>
<evidence type="ECO:0000256" key="8">
    <source>
        <dbReference type="ARBA" id="ARBA00023211"/>
    </source>
</evidence>
<dbReference type="InterPro" id="IPR019858">
    <property type="entry name" value="CRISPR-assoc_Cas1_HMARI/TNEAP"/>
</dbReference>
<gene>
    <name evidence="9" type="primary">cas1</name>
    <name evidence="11" type="ORF">Theth_1691</name>
</gene>
<keyword evidence="4 9" id="KW-0378">Hydrolase</keyword>
<dbReference type="InterPro" id="IPR002729">
    <property type="entry name" value="CRISPR-assoc_Cas1"/>
</dbReference>
<evidence type="ECO:0000256" key="9">
    <source>
        <dbReference type="HAMAP-Rule" id="MF_01470"/>
    </source>
</evidence>
<dbReference type="Gene3D" id="3.100.10.20">
    <property type="entry name" value="CRISPR-associated endonuclease Cas1, N-terminal domain"/>
    <property type="match status" value="1"/>
</dbReference>
<keyword evidence="2 9" id="KW-0479">Metal-binding</keyword>
<keyword evidence="8 9" id="KW-0464">Manganese</keyword>
<evidence type="ECO:0000256" key="3">
    <source>
        <dbReference type="ARBA" id="ARBA00022759"/>
    </source>
</evidence>
<organism evidence="11 12">
    <name type="scientific">Pseudothermotoga thermarum DSM 5069</name>
    <dbReference type="NCBI Taxonomy" id="688269"/>
    <lineage>
        <taxon>Bacteria</taxon>
        <taxon>Thermotogati</taxon>
        <taxon>Thermotogota</taxon>
        <taxon>Thermotogae</taxon>
        <taxon>Thermotogales</taxon>
        <taxon>Thermotogaceae</taxon>
        <taxon>Pseudothermotoga</taxon>
    </lineage>
</organism>
<dbReference type="PATRIC" id="fig|688269.3.peg.1738"/>
<evidence type="ECO:0000313" key="11">
    <source>
        <dbReference type="EMBL" id="AEH51738.1"/>
    </source>
</evidence>
<evidence type="ECO:0000256" key="5">
    <source>
        <dbReference type="ARBA" id="ARBA00022842"/>
    </source>
</evidence>
<feature type="coiled-coil region" evidence="10">
    <location>
        <begin position="108"/>
        <end position="135"/>
    </location>
</feature>
<feature type="binding site" evidence="9">
    <location>
        <position position="233"/>
    </location>
    <ligand>
        <name>Mn(2+)</name>
        <dbReference type="ChEBI" id="CHEBI:29035"/>
    </ligand>
</feature>
<dbReference type="GO" id="GO:0043571">
    <property type="term" value="P:maintenance of CRISPR repeat elements"/>
    <property type="evidence" value="ECO:0007669"/>
    <property type="project" value="UniProtKB-UniRule"/>
</dbReference>
<evidence type="ECO:0000256" key="2">
    <source>
        <dbReference type="ARBA" id="ARBA00022723"/>
    </source>
</evidence>
<comment type="function">
    <text evidence="9">CRISPR (clustered regularly interspaced short palindromic repeat), is an adaptive immune system that provides protection against mobile genetic elements (viruses, transposable elements and conjugative plasmids). CRISPR clusters contain spacers, sequences complementary to antecedent mobile elements, and target invading nucleic acids. CRISPR clusters are transcribed and processed into CRISPR RNA (crRNA). Acts as a dsDNA endonuclease. Involved in the integration of spacer DNA into the CRISPR cassette.</text>
</comment>
<dbReference type="EC" id="3.1.-.-" evidence="9"/>
<dbReference type="EMBL" id="CP002351">
    <property type="protein sequence ID" value="AEH51738.1"/>
    <property type="molecule type" value="Genomic_DNA"/>
</dbReference>
<dbReference type="HOGENOM" id="CLU_052779_2_0_0"/>
<comment type="cofactor">
    <cofactor evidence="9">
        <name>Mg(2+)</name>
        <dbReference type="ChEBI" id="CHEBI:18420"/>
    </cofactor>
    <cofactor evidence="9">
        <name>Mn(2+)</name>
        <dbReference type="ChEBI" id="CHEBI:29035"/>
    </cofactor>
</comment>
<dbReference type="NCBIfam" id="TIGR03641">
    <property type="entry name" value="cas1_HMARI"/>
    <property type="match status" value="1"/>
</dbReference>
<dbReference type="NCBIfam" id="TIGR00287">
    <property type="entry name" value="cas1"/>
    <property type="match status" value="1"/>
</dbReference>
<reference evidence="11 12" key="1">
    <citation type="submission" date="2010-11" db="EMBL/GenBank/DDBJ databases">
        <title>The complete genome of Thermotoga thermarum DSM 5069.</title>
        <authorList>
            <consortium name="US DOE Joint Genome Institute (JGI-PGF)"/>
            <person name="Lucas S."/>
            <person name="Copeland A."/>
            <person name="Lapidus A."/>
            <person name="Bruce D."/>
            <person name="Goodwin L."/>
            <person name="Pitluck S."/>
            <person name="Kyrpides N."/>
            <person name="Mavromatis K."/>
            <person name="Ivanova N."/>
            <person name="Zeytun A."/>
            <person name="Brettin T."/>
            <person name="Detter J.C."/>
            <person name="Tapia R."/>
            <person name="Han C."/>
            <person name="Land M."/>
            <person name="Hauser L."/>
            <person name="Markowitz V."/>
            <person name="Cheng J.-F."/>
            <person name="Hugenholtz P."/>
            <person name="Woyke T."/>
            <person name="Wu D."/>
            <person name="Spring S."/>
            <person name="Schroeder M."/>
            <person name="Brambilla E."/>
            <person name="Klenk H.-P."/>
            <person name="Eisen J.A."/>
        </authorList>
    </citation>
    <scope>NUCLEOTIDE SEQUENCE [LARGE SCALE GENOMIC DNA]</scope>
    <source>
        <strain evidence="11 12">DSM 5069</strain>
    </source>
</reference>
<evidence type="ECO:0000256" key="4">
    <source>
        <dbReference type="ARBA" id="ARBA00022801"/>
    </source>
</evidence>
<dbReference type="InterPro" id="IPR042206">
    <property type="entry name" value="CRISPR-assoc_Cas1_C"/>
</dbReference>